<dbReference type="InterPro" id="IPR017811">
    <property type="entry name" value="Mca"/>
</dbReference>
<dbReference type="PANTHER" id="PTHR12993:SF11">
    <property type="entry name" value="N-ACETYLGLUCOSAMINYL-PHOSPHATIDYLINOSITOL DE-N-ACETYLASE"/>
    <property type="match status" value="1"/>
</dbReference>
<protein>
    <submittedName>
        <fullName evidence="1">Mycothiol S-conjugate amidase</fullName>
        <ecNumber evidence="1">3.5.1.115</ecNumber>
    </submittedName>
</protein>
<dbReference type="GO" id="GO:0016811">
    <property type="term" value="F:hydrolase activity, acting on carbon-nitrogen (but not peptide) bonds, in linear amides"/>
    <property type="evidence" value="ECO:0007669"/>
    <property type="project" value="TreeGrafter"/>
</dbReference>
<dbReference type="SUPFAM" id="SSF102588">
    <property type="entry name" value="LmbE-like"/>
    <property type="match status" value="1"/>
</dbReference>
<keyword evidence="1" id="KW-0378">Hydrolase</keyword>
<evidence type="ECO:0000313" key="1">
    <source>
        <dbReference type="EMBL" id="OIQ74330.1"/>
    </source>
</evidence>
<gene>
    <name evidence="1" type="primary">mca_4</name>
    <name evidence="1" type="ORF">GALL_440160</name>
</gene>
<dbReference type="GO" id="GO:0010126">
    <property type="term" value="P:mycothiol metabolic process"/>
    <property type="evidence" value="ECO:0007669"/>
    <property type="project" value="InterPro"/>
</dbReference>
<reference evidence="1" key="1">
    <citation type="submission" date="2016-10" db="EMBL/GenBank/DDBJ databases">
        <title>Sequence of Gallionella enrichment culture.</title>
        <authorList>
            <person name="Poehlein A."/>
            <person name="Muehling M."/>
            <person name="Daniel R."/>
        </authorList>
    </citation>
    <scope>NUCLEOTIDE SEQUENCE</scope>
</reference>
<comment type="caution">
    <text evidence="1">The sequence shown here is derived from an EMBL/GenBank/DDBJ whole genome shotgun (WGS) entry which is preliminary data.</text>
</comment>
<proteinExistence type="inferred from homology"/>
<dbReference type="NCBIfam" id="TIGR03446">
    <property type="entry name" value="mycothiol_Mca"/>
    <property type="match status" value="1"/>
</dbReference>
<dbReference type="Pfam" id="PF02585">
    <property type="entry name" value="PIG-L"/>
    <property type="match status" value="1"/>
</dbReference>
<dbReference type="HAMAP" id="MF_01482">
    <property type="entry name" value="Mca"/>
    <property type="match status" value="1"/>
</dbReference>
<name>A0A1J5PT76_9ZZZZ</name>
<dbReference type="PANTHER" id="PTHR12993">
    <property type="entry name" value="N-ACETYLGLUCOSAMINYL-PHOSPHATIDYLINOSITOL DE-N-ACETYLASE-RELATED"/>
    <property type="match status" value="1"/>
</dbReference>
<accession>A0A1J5PT76</accession>
<dbReference type="EC" id="3.5.1.115" evidence="1"/>
<dbReference type="AlphaFoldDB" id="A0A1J5PT76"/>
<dbReference type="EMBL" id="MLJW01002544">
    <property type="protein sequence ID" value="OIQ74330.1"/>
    <property type="molecule type" value="Genomic_DNA"/>
</dbReference>
<dbReference type="InterPro" id="IPR024078">
    <property type="entry name" value="LmbE-like_dom_sf"/>
</dbReference>
<dbReference type="InterPro" id="IPR003737">
    <property type="entry name" value="GlcNAc_PI_deacetylase-related"/>
</dbReference>
<dbReference type="Gene3D" id="3.40.50.10320">
    <property type="entry name" value="LmbE-like"/>
    <property type="match status" value="1"/>
</dbReference>
<organism evidence="1">
    <name type="scientific">mine drainage metagenome</name>
    <dbReference type="NCBI Taxonomy" id="410659"/>
    <lineage>
        <taxon>unclassified sequences</taxon>
        <taxon>metagenomes</taxon>
        <taxon>ecological metagenomes</taxon>
    </lineage>
</organism>
<sequence length="306" mass="34049">MSTSKSQSLRMLAVHAHPDDESSKGAATLAHYVAAGVRVLVVTCTGGERGDVINPLLKDLDGIADRIHQVRRDEMGRAAEILGVEHRWLGFIDSGFPERDEQTGVLPPVPEGSFAATPLEVSGAALVKIVRDFRPQVMTTYDELGGYPHPDHIRAHEVALHAFEVAGNPNFYPESGEPWVPFKLYYNQQFSLERMIALDAAMKEQGLISPYEERIAQYQPSRPTRITTRVACSEFFSHREQALRAHATQVDFDGAWFACPIEIQRSIWPTEEYELARSKVGSVDVIEDDLFAGLRTNPPALPIESK</sequence>